<comment type="similarity">
    <text evidence="5 6">Belongs to the XseA family.</text>
</comment>
<comment type="catalytic activity">
    <reaction evidence="5 6">
        <text>Exonucleolytic cleavage in either 5'- to 3'- or 3'- to 5'-direction to yield nucleoside 5'-phosphates.</text>
        <dbReference type="EC" id="3.1.11.6"/>
    </reaction>
</comment>
<dbReference type="GO" id="GO:0005737">
    <property type="term" value="C:cytoplasm"/>
    <property type="evidence" value="ECO:0007669"/>
    <property type="project" value="UniProtKB-SubCell"/>
</dbReference>
<dbReference type="AlphaFoldDB" id="A0A0W0Y4N9"/>
<keyword evidence="2 5" id="KW-0540">Nuclease</keyword>
<organism evidence="9 10">
    <name type="scientific">Legionella quinlivanii</name>
    <dbReference type="NCBI Taxonomy" id="45073"/>
    <lineage>
        <taxon>Bacteria</taxon>
        <taxon>Pseudomonadati</taxon>
        <taxon>Pseudomonadota</taxon>
        <taxon>Gammaproteobacteria</taxon>
        <taxon>Legionellales</taxon>
        <taxon>Legionellaceae</taxon>
        <taxon>Legionella</taxon>
    </lineage>
</organism>
<dbReference type="Pfam" id="PF02601">
    <property type="entry name" value="Exonuc_VII_L"/>
    <property type="match status" value="1"/>
</dbReference>
<dbReference type="PANTHER" id="PTHR30008:SF0">
    <property type="entry name" value="EXODEOXYRIBONUCLEASE 7 LARGE SUBUNIT"/>
    <property type="match status" value="1"/>
</dbReference>
<evidence type="ECO:0000256" key="3">
    <source>
        <dbReference type="ARBA" id="ARBA00022801"/>
    </source>
</evidence>
<dbReference type="GO" id="GO:0003676">
    <property type="term" value="F:nucleic acid binding"/>
    <property type="evidence" value="ECO:0007669"/>
    <property type="project" value="InterPro"/>
</dbReference>
<comment type="subunit">
    <text evidence="5">Heterooligomer composed of large and small subunits.</text>
</comment>
<evidence type="ECO:0000256" key="6">
    <source>
        <dbReference type="RuleBase" id="RU004355"/>
    </source>
</evidence>
<comment type="caution">
    <text evidence="9">The sequence shown here is derived from an EMBL/GenBank/DDBJ whole genome shotgun (WGS) entry which is preliminary data.</text>
</comment>
<dbReference type="InterPro" id="IPR012340">
    <property type="entry name" value="NA-bd_OB-fold"/>
</dbReference>
<protein>
    <recommendedName>
        <fullName evidence="5">Exodeoxyribonuclease 7 large subunit</fullName>
        <ecNumber evidence="5">3.1.11.6</ecNumber>
    </recommendedName>
    <alternativeName>
        <fullName evidence="5">Exodeoxyribonuclease VII large subunit</fullName>
        <shortName evidence="5">Exonuclease VII large subunit</shortName>
    </alternativeName>
</protein>
<evidence type="ECO:0000256" key="5">
    <source>
        <dbReference type="HAMAP-Rule" id="MF_00378"/>
    </source>
</evidence>
<evidence type="ECO:0000313" key="10">
    <source>
        <dbReference type="Proteomes" id="UP000054618"/>
    </source>
</evidence>
<dbReference type="GO" id="GO:0008855">
    <property type="term" value="F:exodeoxyribonuclease VII activity"/>
    <property type="evidence" value="ECO:0007669"/>
    <property type="project" value="UniProtKB-UniRule"/>
</dbReference>
<reference evidence="9 10" key="1">
    <citation type="submission" date="2015-11" db="EMBL/GenBank/DDBJ databases">
        <title>Genomic analysis of 38 Legionella species identifies large and diverse effector repertoires.</title>
        <authorList>
            <person name="Burstein D."/>
            <person name="Amaro F."/>
            <person name="Zusman T."/>
            <person name="Lifshitz Z."/>
            <person name="Cohen O."/>
            <person name="Gilbert J.A."/>
            <person name="Pupko T."/>
            <person name="Shuman H.A."/>
            <person name="Segal G."/>
        </authorList>
    </citation>
    <scope>NUCLEOTIDE SEQUENCE [LARGE SCALE GENOMIC DNA]</scope>
    <source>
        <strain evidence="9 10">CDC#1442-AUS-E</strain>
    </source>
</reference>
<dbReference type="InterPro" id="IPR025824">
    <property type="entry name" value="OB-fold_nuc-bd_dom"/>
</dbReference>
<evidence type="ECO:0000256" key="2">
    <source>
        <dbReference type="ARBA" id="ARBA00022722"/>
    </source>
</evidence>
<dbReference type="GO" id="GO:0006308">
    <property type="term" value="P:DNA catabolic process"/>
    <property type="evidence" value="ECO:0007669"/>
    <property type="project" value="UniProtKB-UniRule"/>
</dbReference>
<dbReference type="CDD" id="cd04489">
    <property type="entry name" value="ExoVII_LU_OBF"/>
    <property type="match status" value="1"/>
</dbReference>
<feature type="domain" description="Exonuclease VII large subunit C-terminal" evidence="7">
    <location>
        <begin position="136"/>
        <end position="448"/>
    </location>
</feature>
<evidence type="ECO:0000313" key="9">
    <source>
        <dbReference type="EMBL" id="KTD51638.1"/>
    </source>
</evidence>
<keyword evidence="1 5" id="KW-0963">Cytoplasm</keyword>
<dbReference type="PANTHER" id="PTHR30008">
    <property type="entry name" value="EXODEOXYRIBONUCLEASE 7 LARGE SUBUNIT"/>
    <property type="match status" value="1"/>
</dbReference>
<evidence type="ECO:0000259" key="7">
    <source>
        <dbReference type="Pfam" id="PF02601"/>
    </source>
</evidence>
<evidence type="ECO:0000256" key="1">
    <source>
        <dbReference type="ARBA" id="ARBA00022490"/>
    </source>
</evidence>
<dbReference type="Proteomes" id="UP000054618">
    <property type="component" value="Unassembled WGS sequence"/>
</dbReference>
<keyword evidence="3 5" id="KW-0378">Hydrolase</keyword>
<keyword evidence="10" id="KW-1185">Reference proteome</keyword>
<dbReference type="NCBIfam" id="TIGR00237">
    <property type="entry name" value="xseA"/>
    <property type="match status" value="1"/>
</dbReference>
<dbReference type="EMBL" id="LNYS01000006">
    <property type="protein sequence ID" value="KTD51638.1"/>
    <property type="molecule type" value="Genomic_DNA"/>
</dbReference>
<sequence length="461" mass="51529">MYLLNNESKTINMRNDATAITVSQLNRQVRNWMEHELAEVRVVGELSNLSKPSSGHLYFTLKDESAQVRCVYFRNAHNQYSKLFKDGQQVVAYGRLSLYEARGDYQLIVQDLTDAGIGELYQQFERLKAKLAAIGLFDTARKRILPRYPAVIAVVTSPTGAALRDIISTLARRYPCATVLIYPTEVQGNTAAKQIIQAIQQANSHQKADVLILARGGGSIEDLWSFNDEELAHTIRSSLIPVISGVGHETDFTIADFAADFRAATPTAAAEAATPDRNELLTSLQMLRRHLGQSMGKSLEQKKLRLAHQMTALASPKQLISSHWQSLDFAEKQLGQSFVYYLGKKAHAMAMLENKLKLANPITQISQSSGKLITLQLLLEEKIRVRLENARQAFVAQITKLDMISPLATLSRGYSISTQNDKVIYSSQEVEVGDMIRIQLNQGQLDCRITEKHNLQRTENA</sequence>
<evidence type="ECO:0000259" key="8">
    <source>
        <dbReference type="Pfam" id="PF13742"/>
    </source>
</evidence>
<comment type="subcellular location">
    <subcellularLocation>
        <location evidence="5 6">Cytoplasm</location>
    </subcellularLocation>
</comment>
<feature type="domain" description="OB-fold nucleic acid binding" evidence="8">
    <location>
        <begin position="20"/>
        <end position="112"/>
    </location>
</feature>
<evidence type="ECO:0000256" key="4">
    <source>
        <dbReference type="ARBA" id="ARBA00022839"/>
    </source>
</evidence>
<dbReference type="Gene3D" id="2.40.50.140">
    <property type="entry name" value="Nucleic acid-binding proteins"/>
    <property type="match status" value="1"/>
</dbReference>
<dbReference type="EC" id="3.1.11.6" evidence="5"/>
<gene>
    <name evidence="5 9" type="primary">xseA</name>
    <name evidence="9" type="ORF">Lqui_0482</name>
</gene>
<name>A0A0W0Y4N9_9GAMM</name>
<dbReference type="InterPro" id="IPR020579">
    <property type="entry name" value="Exonuc_VII_lsu_C"/>
</dbReference>
<dbReference type="InterPro" id="IPR003753">
    <property type="entry name" value="Exonuc_VII_L"/>
</dbReference>
<comment type="function">
    <text evidence="5">Bidirectionally degrades single-stranded DNA into large acid-insoluble oligonucleotides, which are then degraded further into small acid-soluble oligonucleotides.</text>
</comment>
<dbReference type="STRING" id="45073.Lqui_0482"/>
<dbReference type="PATRIC" id="fig|45073.5.peg.512"/>
<accession>A0A0W0Y4N9</accession>
<keyword evidence="4 5" id="KW-0269">Exonuclease</keyword>
<dbReference type="HAMAP" id="MF_00378">
    <property type="entry name" value="Exonuc_7_L"/>
    <property type="match status" value="1"/>
</dbReference>
<proteinExistence type="inferred from homology"/>
<dbReference type="Pfam" id="PF13742">
    <property type="entry name" value="tRNA_anti_2"/>
    <property type="match status" value="1"/>
</dbReference>
<dbReference type="GO" id="GO:0009318">
    <property type="term" value="C:exodeoxyribonuclease VII complex"/>
    <property type="evidence" value="ECO:0007669"/>
    <property type="project" value="UniProtKB-UniRule"/>
</dbReference>